<keyword evidence="3" id="KW-1185">Reference proteome</keyword>
<name>A0A0C2ZBJ4_9AGAM</name>
<dbReference type="Proteomes" id="UP000053989">
    <property type="component" value="Unassembled WGS sequence"/>
</dbReference>
<gene>
    <name evidence="2" type="ORF">SCLCIDRAFT_1217980</name>
</gene>
<reference evidence="2 3" key="1">
    <citation type="submission" date="2014-04" db="EMBL/GenBank/DDBJ databases">
        <authorList>
            <consortium name="DOE Joint Genome Institute"/>
            <person name="Kuo A."/>
            <person name="Kohler A."/>
            <person name="Nagy L.G."/>
            <person name="Floudas D."/>
            <person name="Copeland A."/>
            <person name="Barry K.W."/>
            <person name="Cichocki N."/>
            <person name="Veneault-Fourrey C."/>
            <person name="LaButti K."/>
            <person name="Lindquist E.A."/>
            <person name="Lipzen A."/>
            <person name="Lundell T."/>
            <person name="Morin E."/>
            <person name="Murat C."/>
            <person name="Sun H."/>
            <person name="Tunlid A."/>
            <person name="Henrissat B."/>
            <person name="Grigoriev I.V."/>
            <person name="Hibbett D.S."/>
            <person name="Martin F."/>
            <person name="Nordberg H.P."/>
            <person name="Cantor M.N."/>
            <person name="Hua S.X."/>
        </authorList>
    </citation>
    <scope>NUCLEOTIDE SEQUENCE [LARGE SCALE GENOMIC DNA]</scope>
    <source>
        <strain evidence="2 3">Foug A</strain>
    </source>
</reference>
<feature type="compositionally biased region" description="Basic and acidic residues" evidence="1">
    <location>
        <begin position="25"/>
        <end position="43"/>
    </location>
</feature>
<evidence type="ECO:0000313" key="3">
    <source>
        <dbReference type="Proteomes" id="UP000053989"/>
    </source>
</evidence>
<proteinExistence type="predicted"/>
<dbReference type="InParanoid" id="A0A0C2ZBJ4"/>
<dbReference type="HOGENOM" id="CLU_2224778_0_0_1"/>
<reference evidence="3" key="2">
    <citation type="submission" date="2015-01" db="EMBL/GenBank/DDBJ databases">
        <title>Evolutionary Origins and Diversification of the Mycorrhizal Mutualists.</title>
        <authorList>
            <consortium name="DOE Joint Genome Institute"/>
            <consortium name="Mycorrhizal Genomics Consortium"/>
            <person name="Kohler A."/>
            <person name="Kuo A."/>
            <person name="Nagy L.G."/>
            <person name="Floudas D."/>
            <person name="Copeland A."/>
            <person name="Barry K.W."/>
            <person name="Cichocki N."/>
            <person name="Veneault-Fourrey C."/>
            <person name="LaButti K."/>
            <person name="Lindquist E.A."/>
            <person name="Lipzen A."/>
            <person name="Lundell T."/>
            <person name="Morin E."/>
            <person name="Murat C."/>
            <person name="Riley R."/>
            <person name="Ohm R."/>
            <person name="Sun H."/>
            <person name="Tunlid A."/>
            <person name="Henrissat B."/>
            <person name="Grigoriev I.V."/>
            <person name="Hibbett D.S."/>
            <person name="Martin F."/>
        </authorList>
    </citation>
    <scope>NUCLEOTIDE SEQUENCE [LARGE SCALE GENOMIC DNA]</scope>
    <source>
        <strain evidence="3">Foug A</strain>
    </source>
</reference>
<accession>A0A0C2ZBJ4</accession>
<dbReference type="AlphaFoldDB" id="A0A0C2ZBJ4"/>
<dbReference type="EMBL" id="KN822076">
    <property type="protein sequence ID" value="KIM59193.1"/>
    <property type="molecule type" value="Genomic_DNA"/>
</dbReference>
<evidence type="ECO:0000256" key="1">
    <source>
        <dbReference type="SAM" id="MobiDB-lite"/>
    </source>
</evidence>
<organism evidence="2 3">
    <name type="scientific">Scleroderma citrinum Foug A</name>
    <dbReference type="NCBI Taxonomy" id="1036808"/>
    <lineage>
        <taxon>Eukaryota</taxon>
        <taxon>Fungi</taxon>
        <taxon>Dikarya</taxon>
        <taxon>Basidiomycota</taxon>
        <taxon>Agaricomycotina</taxon>
        <taxon>Agaricomycetes</taxon>
        <taxon>Agaricomycetidae</taxon>
        <taxon>Boletales</taxon>
        <taxon>Sclerodermatineae</taxon>
        <taxon>Sclerodermataceae</taxon>
        <taxon>Scleroderma</taxon>
    </lineage>
</organism>
<protein>
    <submittedName>
        <fullName evidence="2">Uncharacterized protein</fullName>
    </submittedName>
</protein>
<evidence type="ECO:0000313" key="2">
    <source>
        <dbReference type="EMBL" id="KIM59193.1"/>
    </source>
</evidence>
<feature type="region of interest" description="Disordered" evidence="1">
    <location>
        <begin position="20"/>
        <end position="58"/>
    </location>
</feature>
<sequence length="106" mass="11448">MPSQGVSPIMIMISVDPGFAMEPGGRTREVRRVPRNASSDRGKLNSGGSPIGQPREEAGESYITIRTVSFSNLVTASGGARVHHMVDNHVGVTCFTDLEGQDMRQY</sequence>